<organism evidence="1 2">
    <name type="scientific">[Clostridium] polysaccharolyticum</name>
    <dbReference type="NCBI Taxonomy" id="29364"/>
    <lineage>
        <taxon>Bacteria</taxon>
        <taxon>Bacillati</taxon>
        <taxon>Bacillota</taxon>
        <taxon>Clostridia</taxon>
        <taxon>Lachnospirales</taxon>
        <taxon>Lachnospiraceae</taxon>
    </lineage>
</organism>
<name>A0A1I0D3A5_9FIRM</name>
<evidence type="ECO:0000313" key="1">
    <source>
        <dbReference type="EMBL" id="SET26263.1"/>
    </source>
</evidence>
<dbReference type="RefSeq" id="WP_092477963.1">
    <property type="nucleotide sequence ID" value="NZ_FOHN01000012.1"/>
</dbReference>
<dbReference type="Proteomes" id="UP000199800">
    <property type="component" value="Unassembled WGS sequence"/>
</dbReference>
<dbReference type="AlphaFoldDB" id="A0A1I0D3A5"/>
<accession>A0A1I0D3A5</accession>
<dbReference type="EMBL" id="FOHN01000012">
    <property type="protein sequence ID" value="SET26263.1"/>
    <property type="molecule type" value="Genomic_DNA"/>
</dbReference>
<dbReference type="STRING" id="29364.SAMN04487772_11283"/>
<keyword evidence="2" id="KW-1185">Reference proteome</keyword>
<reference evidence="1 2" key="1">
    <citation type="submission" date="2016-10" db="EMBL/GenBank/DDBJ databases">
        <authorList>
            <person name="de Groot N.N."/>
        </authorList>
    </citation>
    <scope>NUCLEOTIDE SEQUENCE [LARGE SCALE GENOMIC DNA]</scope>
    <source>
        <strain evidence="1 2">DSM 1801</strain>
    </source>
</reference>
<evidence type="ECO:0000313" key="2">
    <source>
        <dbReference type="Proteomes" id="UP000199800"/>
    </source>
</evidence>
<protein>
    <submittedName>
        <fullName evidence="1">Uncharacterized protein</fullName>
    </submittedName>
</protein>
<proteinExistence type="predicted"/>
<gene>
    <name evidence="1" type="ORF">SAMN04487772_11283</name>
</gene>
<sequence>MRRIIVTVLLLVLCVFCLYLNFELNNRDPYEIQISDKDLENDDVNFDSAYKVSRTDIREYRKKWEL</sequence>